<sequence>MTDRTPAEPPTRSARVILVVMAIAVITALVTAAMVAGG</sequence>
<organism evidence="2 3">
    <name type="scientific">Nocardia seriolae</name>
    <dbReference type="NCBI Taxonomy" id="37332"/>
    <lineage>
        <taxon>Bacteria</taxon>
        <taxon>Bacillati</taxon>
        <taxon>Actinomycetota</taxon>
        <taxon>Actinomycetes</taxon>
        <taxon>Mycobacteriales</taxon>
        <taxon>Nocardiaceae</taxon>
        <taxon>Nocardia</taxon>
    </lineage>
</organism>
<dbReference type="Proteomes" id="UP000180166">
    <property type="component" value="Chromosome"/>
</dbReference>
<evidence type="ECO:0000313" key="2">
    <source>
        <dbReference type="EMBL" id="APB00073.1"/>
    </source>
</evidence>
<gene>
    <name evidence="2" type="ORF">NS506_06036</name>
</gene>
<evidence type="ECO:0000313" key="3">
    <source>
        <dbReference type="Proteomes" id="UP000180166"/>
    </source>
</evidence>
<evidence type="ECO:0000256" key="1">
    <source>
        <dbReference type="SAM" id="Phobius"/>
    </source>
</evidence>
<dbReference type="EMBL" id="CP017839">
    <property type="protein sequence ID" value="APB00073.1"/>
    <property type="molecule type" value="Genomic_DNA"/>
</dbReference>
<protein>
    <submittedName>
        <fullName evidence="2">Uncharacterized protein</fullName>
    </submittedName>
</protein>
<keyword evidence="1" id="KW-0472">Membrane</keyword>
<name>A0ABC8B1J5_9NOCA</name>
<feature type="transmembrane region" description="Helical" evidence="1">
    <location>
        <begin position="16"/>
        <end position="36"/>
    </location>
</feature>
<dbReference type="KEGG" id="nsr:NS506_06036"/>
<dbReference type="AlphaFoldDB" id="A0ABC8B1J5"/>
<proteinExistence type="predicted"/>
<accession>A0ABC8B1J5</accession>
<keyword evidence="1" id="KW-1133">Transmembrane helix</keyword>
<keyword evidence="1" id="KW-0812">Transmembrane</keyword>
<reference evidence="2 3" key="1">
    <citation type="submission" date="2016-10" db="EMBL/GenBank/DDBJ databases">
        <title>Genome sequence of Nocardia seriolae strain EM150506, isolated from Anguila japonica.</title>
        <authorList>
            <person name="Han H.-J."/>
        </authorList>
    </citation>
    <scope>NUCLEOTIDE SEQUENCE [LARGE SCALE GENOMIC DNA]</scope>
    <source>
        <strain evidence="2 3">EM150506</strain>
    </source>
</reference>